<name>A0A829BQQ4_STRMG</name>
<dbReference type="AlphaFoldDB" id="A0A829BQQ4"/>
<comment type="caution">
    <text evidence="1">The sequence shown here is derived from an EMBL/GenBank/DDBJ whole genome shotgun (WGS) entry which is preliminary data.</text>
</comment>
<organism evidence="1 2">
    <name type="scientific">Streptococcus mutans SM6</name>
    <dbReference type="NCBI Taxonomy" id="857119"/>
    <lineage>
        <taxon>Bacteria</taxon>
        <taxon>Bacillati</taxon>
        <taxon>Bacillota</taxon>
        <taxon>Bacilli</taxon>
        <taxon>Lactobacillales</taxon>
        <taxon>Streptococcaceae</taxon>
        <taxon>Streptococcus</taxon>
    </lineage>
</organism>
<evidence type="ECO:0000313" key="1">
    <source>
        <dbReference type="EMBL" id="EMC24897.1"/>
    </source>
</evidence>
<reference evidence="1 2" key="1">
    <citation type="journal article" date="2013" name="Mol. Biol. Evol.">
        <title>Evolutionary and population genomics of the cavity causing bacteria Streptococcus mutans.</title>
        <authorList>
            <person name="Cornejo O.E."/>
            <person name="Lefebure T."/>
            <person name="Pavinski Bitar P.D."/>
            <person name="Lang P."/>
            <person name="Richards V.P."/>
            <person name="Eilertson K."/>
            <person name="Do T."/>
            <person name="Beighton D."/>
            <person name="Zeng L."/>
            <person name="Ahn S.J."/>
            <person name="Burne R.A."/>
            <person name="Siepel A."/>
            <person name="Bustamante C.D."/>
            <person name="Stanhope M.J."/>
        </authorList>
    </citation>
    <scope>NUCLEOTIDE SEQUENCE [LARGE SCALE GENOMIC DNA]</scope>
    <source>
        <strain evidence="1 2">SM6</strain>
    </source>
</reference>
<accession>A0A829BQQ4</accession>
<dbReference type="EMBL" id="AHSR01000013">
    <property type="protein sequence ID" value="EMC24897.1"/>
    <property type="molecule type" value="Genomic_DNA"/>
</dbReference>
<sequence length="36" mass="4176">MFSNHSGLTRTLIFLRKNTQTSNKNYILSTEKGNIF</sequence>
<dbReference type="Proteomes" id="UP000011676">
    <property type="component" value="Unassembled WGS sequence"/>
</dbReference>
<protein>
    <submittedName>
        <fullName evidence="1">Uncharacterized protein</fullName>
    </submittedName>
</protein>
<proteinExistence type="predicted"/>
<gene>
    <name evidence="1" type="ORF">SMU82_03521</name>
</gene>
<evidence type="ECO:0000313" key="2">
    <source>
        <dbReference type="Proteomes" id="UP000011676"/>
    </source>
</evidence>